<gene>
    <name evidence="2" type="ORF">ABOM_002558</name>
</gene>
<keyword evidence="3" id="KW-1185">Reference proteome</keyword>
<comment type="caution">
    <text evidence="2">The sequence shown here is derived from an EMBL/GenBank/DDBJ whole genome shotgun (WGS) entry which is preliminary data.</text>
</comment>
<evidence type="ECO:0000313" key="2">
    <source>
        <dbReference type="EMBL" id="OGM47456.1"/>
    </source>
</evidence>
<dbReference type="EMBL" id="LYCR01000023">
    <property type="protein sequence ID" value="OGM47456.1"/>
    <property type="molecule type" value="Genomic_DNA"/>
</dbReference>
<evidence type="ECO:0000313" key="3">
    <source>
        <dbReference type="Proteomes" id="UP000179179"/>
    </source>
</evidence>
<proteinExistence type="predicted"/>
<organism evidence="2 3">
    <name type="scientific">Aspergillus bombycis</name>
    <dbReference type="NCBI Taxonomy" id="109264"/>
    <lineage>
        <taxon>Eukaryota</taxon>
        <taxon>Fungi</taxon>
        <taxon>Dikarya</taxon>
        <taxon>Ascomycota</taxon>
        <taxon>Pezizomycotina</taxon>
        <taxon>Eurotiomycetes</taxon>
        <taxon>Eurotiomycetidae</taxon>
        <taxon>Eurotiales</taxon>
        <taxon>Aspergillaceae</taxon>
        <taxon>Aspergillus</taxon>
    </lineage>
</organism>
<reference evidence="2 3" key="1">
    <citation type="journal article" date="2016" name="Genome Biol. Evol.">
        <title>Draft genome sequence of an aflatoxigenic Aspergillus species, A. bombycis.</title>
        <authorList>
            <person name="Moore G.G."/>
            <person name="Mack B.M."/>
            <person name="Beltz S.B."/>
            <person name="Gilbert M.K."/>
        </authorList>
    </citation>
    <scope>NUCLEOTIDE SEQUENCE [LARGE SCALE GENOMIC DNA]</scope>
    <source>
        <strain evidence="3">NRRL 26010</strain>
    </source>
</reference>
<dbReference type="GeneID" id="34445948"/>
<protein>
    <submittedName>
        <fullName evidence="2">Uncharacterized protein</fullName>
    </submittedName>
</protein>
<feature type="compositionally biased region" description="Polar residues" evidence="1">
    <location>
        <begin position="1"/>
        <end position="10"/>
    </location>
</feature>
<dbReference type="OrthoDB" id="417697at2759"/>
<accession>A0A1F8A6U9</accession>
<dbReference type="AlphaFoldDB" id="A0A1F8A6U9"/>
<dbReference type="Proteomes" id="UP000179179">
    <property type="component" value="Unassembled WGS sequence"/>
</dbReference>
<evidence type="ECO:0000256" key="1">
    <source>
        <dbReference type="SAM" id="MobiDB-lite"/>
    </source>
</evidence>
<feature type="region of interest" description="Disordered" evidence="1">
    <location>
        <begin position="1"/>
        <end position="22"/>
    </location>
</feature>
<dbReference type="STRING" id="109264.A0A1F8A6U9"/>
<dbReference type="RefSeq" id="XP_022391173.1">
    <property type="nucleotide sequence ID" value="XM_022529688.1"/>
</dbReference>
<name>A0A1F8A6U9_9EURO</name>
<sequence>MTIQGVQLGNPTRPGLSGVSSVGSTKVLAGSGRVRVVRENSPRSDPMPTLKNKIPTANGWNGTILGAKDTDARLLTAQHYLWKELLGFLVHPDVDTRAAGYCIWLHHFARGKPPSIDLNGFDISLDQVGPKPWLPANVYMHTWNILEDVPGKECLI</sequence>